<evidence type="ECO:0000313" key="11">
    <source>
        <dbReference type="Proteomes" id="UP000283426"/>
    </source>
</evidence>
<dbReference type="GeneID" id="61276035"/>
<dbReference type="Proteomes" id="UP001199750">
    <property type="component" value="Unassembled WGS sequence"/>
</dbReference>
<proteinExistence type="inferred from homology"/>
<comment type="subcellular location">
    <subcellularLocation>
        <location evidence="5">Cytoplasm</location>
    </subcellularLocation>
</comment>
<dbReference type="GO" id="GO:0042450">
    <property type="term" value="P:L-arginine biosynthetic process via ornithine"/>
    <property type="evidence" value="ECO:0007669"/>
    <property type="project" value="UniProtKB-UniRule"/>
</dbReference>
<dbReference type="RefSeq" id="WP_013612983.1">
    <property type="nucleotide sequence ID" value="NZ_BAABYK010000001.1"/>
</dbReference>
<evidence type="ECO:0000313" key="8">
    <source>
        <dbReference type="EMBL" id="MDB9222024.1"/>
    </source>
</evidence>
<dbReference type="EMBL" id="QRYW01000028">
    <property type="protein sequence ID" value="RGV23479.1"/>
    <property type="molecule type" value="Genomic_DNA"/>
</dbReference>
<comment type="catalytic activity">
    <reaction evidence="1 5">
        <text>2-(N(omega)-L-arginino)succinate = fumarate + L-arginine</text>
        <dbReference type="Rhea" id="RHEA:24020"/>
        <dbReference type="ChEBI" id="CHEBI:29806"/>
        <dbReference type="ChEBI" id="CHEBI:32682"/>
        <dbReference type="ChEBI" id="CHEBI:57472"/>
        <dbReference type="EC" id="4.3.2.1"/>
    </reaction>
</comment>
<keyword evidence="5" id="KW-0028">Amino-acid biosynthesis</keyword>
<dbReference type="EMBL" id="JAKNDN010000001">
    <property type="protein sequence ID" value="MCG4958321.1"/>
    <property type="molecule type" value="Genomic_DNA"/>
</dbReference>
<evidence type="ECO:0000256" key="5">
    <source>
        <dbReference type="HAMAP-Rule" id="MF_00006"/>
    </source>
</evidence>
<reference evidence="11 12" key="1">
    <citation type="submission" date="2018-08" db="EMBL/GenBank/DDBJ databases">
        <title>A genome reference for cultivated species of the human gut microbiota.</title>
        <authorList>
            <person name="Zou Y."/>
            <person name="Xue W."/>
            <person name="Luo G."/>
        </authorList>
    </citation>
    <scope>NUCLEOTIDE SEQUENCE [LARGE SCALE GENOMIC DNA]</scope>
    <source>
        <strain evidence="9 11">AF14-6AC</strain>
        <strain evidence="10 12">OF03-11</strain>
    </source>
</reference>
<keyword evidence="5 10" id="KW-0456">Lyase</keyword>
<dbReference type="Gene3D" id="1.10.40.30">
    <property type="entry name" value="Fumarase/aspartase (C-terminal domain)"/>
    <property type="match status" value="1"/>
</dbReference>
<dbReference type="CDD" id="cd01359">
    <property type="entry name" value="Argininosuccinate_lyase"/>
    <property type="match status" value="1"/>
</dbReference>
<dbReference type="HAMAP" id="MF_00006">
    <property type="entry name" value="Arg_succ_lyase"/>
    <property type="match status" value="1"/>
</dbReference>
<keyword evidence="4 5" id="KW-0055">Arginine biosynthesis</keyword>
<evidence type="ECO:0000313" key="10">
    <source>
        <dbReference type="EMBL" id="RGY09795.1"/>
    </source>
</evidence>
<dbReference type="InterPro" id="IPR008948">
    <property type="entry name" value="L-Aspartase-like"/>
</dbReference>
<comment type="similarity">
    <text evidence="5">Belongs to the lyase 1 family. Argininosuccinate lyase subfamily.</text>
</comment>
<dbReference type="InterPro" id="IPR022761">
    <property type="entry name" value="Fumarate_lyase_N"/>
</dbReference>
<dbReference type="PRINTS" id="PR00149">
    <property type="entry name" value="FUMRATELYASE"/>
</dbReference>
<comment type="caution">
    <text evidence="10">The sequence shown here is derived from an EMBL/GenBank/DDBJ whole genome shotgun (WGS) entry which is preliminary data.</text>
</comment>
<dbReference type="OMA" id="DFAIEFC"/>
<dbReference type="InterPro" id="IPR024083">
    <property type="entry name" value="Fumarase/histidase_N"/>
</dbReference>
<evidence type="ECO:0000313" key="12">
    <source>
        <dbReference type="Proteomes" id="UP000284434"/>
    </source>
</evidence>
<evidence type="ECO:0000313" key="9">
    <source>
        <dbReference type="EMBL" id="RGV23479.1"/>
    </source>
</evidence>
<dbReference type="AlphaFoldDB" id="A0A3D4ZCS4"/>
<protein>
    <recommendedName>
        <fullName evidence="3 5">Argininosuccinate lyase</fullName>
        <shortName evidence="5">ASAL</shortName>
        <ecNumber evidence="3 5">4.3.2.1</ecNumber>
    </recommendedName>
    <alternativeName>
        <fullName evidence="5">Arginosuccinase</fullName>
    </alternativeName>
</protein>
<dbReference type="GO" id="GO:0005829">
    <property type="term" value="C:cytosol"/>
    <property type="evidence" value="ECO:0007669"/>
    <property type="project" value="TreeGrafter"/>
</dbReference>
<evidence type="ECO:0000256" key="1">
    <source>
        <dbReference type="ARBA" id="ARBA00000985"/>
    </source>
</evidence>
<dbReference type="UniPathway" id="UPA00068">
    <property type="reaction ID" value="UER00114"/>
</dbReference>
<evidence type="ECO:0000256" key="2">
    <source>
        <dbReference type="ARBA" id="ARBA00004941"/>
    </source>
</evidence>
<keyword evidence="5" id="KW-0963">Cytoplasm</keyword>
<dbReference type="PANTHER" id="PTHR43814:SF1">
    <property type="entry name" value="ARGININOSUCCINATE LYASE"/>
    <property type="match status" value="1"/>
</dbReference>
<dbReference type="PANTHER" id="PTHR43814">
    <property type="entry name" value="ARGININOSUCCINATE LYASE"/>
    <property type="match status" value="1"/>
</dbReference>
<dbReference type="InterPro" id="IPR020557">
    <property type="entry name" value="Fumarate_lyase_CS"/>
</dbReference>
<accession>A0A3D4ZCS4</accession>
<dbReference type="EMBL" id="JAQMRD010000003">
    <property type="protein sequence ID" value="MDB9222024.1"/>
    <property type="molecule type" value="Genomic_DNA"/>
</dbReference>
<reference evidence="7" key="2">
    <citation type="submission" date="2022-01" db="EMBL/GenBank/DDBJ databases">
        <title>Collection of gut derived symbiotic bacterial strains cultured from healthy donors.</title>
        <authorList>
            <person name="Lin H."/>
            <person name="Kohout C."/>
            <person name="Waligurski E."/>
            <person name="Pamer E.G."/>
        </authorList>
    </citation>
    <scope>NUCLEOTIDE SEQUENCE</scope>
    <source>
        <strain evidence="7">DFI.1.149</strain>
    </source>
</reference>
<evidence type="ECO:0000259" key="6">
    <source>
        <dbReference type="Pfam" id="PF00206"/>
    </source>
</evidence>
<evidence type="ECO:0000256" key="4">
    <source>
        <dbReference type="ARBA" id="ARBA00022571"/>
    </source>
</evidence>
<sequence>MKLWDKGYDIDRFTEEFTIGKDRELDVMLAKADVLGNMAHLKMLHHIGLISDGELKDLAQGLKDIFAEIEQGKFHIEAGIEDIHSQIECLLTRKCGEAGKKIHTGRSRNDQVLTDLKLFTRTALIDVLQQVTSLFHLLMEKAEANKDILMPGYTHLQIAMPSSFGMWFSAYAESLADDLLMLKAAYDMVNTNPLGSGAGYGSSVPLNRTMTTRLLGFGDLAYNSVYAQMQRGKMEKNVLFALATVATTLGKLAADVCLFACGNFGFLRLPDRFTTGSSIMPHKKNPDIFELIRAKTNRIQSLPTQMAMLCANLTSGYFRDMQLSKEIYLPAFKELTDCLFMTEMVLKEIELNPLILQDKKYSYLFTVEEVNDRVAAGIPFREAYRMVAEKVQLGEYRGDTSRPLHHTHEGSIGNLCLQQIREKFERHSSEWKPEQVWRAEAELME</sequence>
<dbReference type="GO" id="GO:0004056">
    <property type="term" value="F:argininosuccinate lyase activity"/>
    <property type="evidence" value="ECO:0007669"/>
    <property type="project" value="UniProtKB-UniRule"/>
</dbReference>
<dbReference type="InterPro" id="IPR000362">
    <property type="entry name" value="Fumarate_lyase_fam"/>
</dbReference>
<organism evidence="10 12">
    <name type="scientific">Odoribacter splanchnicus</name>
    <dbReference type="NCBI Taxonomy" id="28118"/>
    <lineage>
        <taxon>Bacteria</taxon>
        <taxon>Pseudomonadati</taxon>
        <taxon>Bacteroidota</taxon>
        <taxon>Bacteroidia</taxon>
        <taxon>Bacteroidales</taxon>
        <taxon>Odoribacteraceae</taxon>
        <taxon>Odoribacter</taxon>
    </lineage>
</organism>
<comment type="pathway">
    <text evidence="2 5">Amino-acid biosynthesis; L-arginine biosynthesis; L-arginine from L-ornithine and carbamoyl phosphate: step 3/3.</text>
</comment>
<dbReference type="EC" id="4.3.2.1" evidence="3 5"/>
<dbReference type="EMBL" id="QSCO01000001">
    <property type="protein sequence ID" value="RGY09795.1"/>
    <property type="molecule type" value="Genomic_DNA"/>
</dbReference>
<dbReference type="PRINTS" id="PR00145">
    <property type="entry name" value="ARGSUCLYASE"/>
</dbReference>
<dbReference type="SUPFAM" id="SSF48557">
    <property type="entry name" value="L-aspartase-like"/>
    <property type="match status" value="1"/>
</dbReference>
<dbReference type="Gene3D" id="1.20.200.10">
    <property type="entry name" value="Fumarase/aspartase (Central domain)"/>
    <property type="match status" value="1"/>
</dbReference>
<reference evidence="8" key="3">
    <citation type="submission" date="2023-01" db="EMBL/GenBank/DDBJ databases">
        <title>Human gut microbiome strain richness.</title>
        <authorList>
            <person name="Chen-Liaw A."/>
        </authorList>
    </citation>
    <scope>NUCLEOTIDE SEQUENCE</scope>
    <source>
        <strain evidence="8">RTP21484st1_B7_RTP21484_190118</strain>
    </source>
</reference>
<dbReference type="Proteomes" id="UP001212263">
    <property type="component" value="Unassembled WGS sequence"/>
</dbReference>
<dbReference type="PROSITE" id="PS00163">
    <property type="entry name" value="FUMARATE_LYASES"/>
    <property type="match status" value="1"/>
</dbReference>
<dbReference type="InterPro" id="IPR009049">
    <property type="entry name" value="Argininosuccinate_lyase"/>
</dbReference>
<dbReference type="Gene3D" id="1.10.275.10">
    <property type="entry name" value="Fumarase/aspartase (N-terminal domain)"/>
    <property type="match status" value="1"/>
</dbReference>
<evidence type="ECO:0000313" key="7">
    <source>
        <dbReference type="EMBL" id="MCG4958321.1"/>
    </source>
</evidence>
<dbReference type="Pfam" id="PF00206">
    <property type="entry name" value="Lyase_1"/>
    <property type="match status" value="1"/>
</dbReference>
<dbReference type="NCBIfam" id="TIGR00838">
    <property type="entry name" value="argH"/>
    <property type="match status" value="1"/>
</dbReference>
<evidence type="ECO:0000256" key="3">
    <source>
        <dbReference type="ARBA" id="ARBA00012338"/>
    </source>
</evidence>
<dbReference type="Proteomes" id="UP000284434">
    <property type="component" value="Unassembled WGS sequence"/>
</dbReference>
<name>A0A3D4ZCS4_9BACT</name>
<dbReference type="Proteomes" id="UP000283426">
    <property type="component" value="Unassembled WGS sequence"/>
</dbReference>
<gene>
    <name evidence="5 10" type="primary">argH</name>
    <name evidence="9" type="ORF">DWW24_13385</name>
    <name evidence="10" type="ORF">DXA53_00405</name>
    <name evidence="7" type="ORF">L0P03_00415</name>
    <name evidence="8" type="ORF">PN645_03270</name>
</gene>
<feature type="domain" description="Fumarate lyase N-terminal" evidence="6">
    <location>
        <begin position="23"/>
        <end position="300"/>
    </location>
</feature>